<organism evidence="1 2">
    <name type="scientific">Cichorium intybus</name>
    <name type="common">Chicory</name>
    <dbReference type="NCBI Taxonomy" id="13427"/>
    <lineage>
        <taxon>Eukaryota</taxon>
        <taxon>Viridiplantae</taxon>
        <taxon>Streptophyta</taxon>
        <taxon>Embryophyta</taxon>
        <taxon>Tracheophyta</taxon>
        <taxon>Spermatophyta</taxon>
        <taxon>Magnoliopsida</taxon>
        <taxon>eudicotyledons</taxon>
        <taxon>Gunneridae</taxon>
        <taxon>Pentapetalae</taxon>
        <taxon>asterids</taxon>
        <taxon>campanulids</taxon>
        <taxon>Asterales</taxon>
        <taxon>Asteraceae</taxon>
        <taxon>Cichorioideae</taxon>
        <taxon>Cichorieae</taxon>
        <taxon>Cichoriinae</taxon>
        <taxon>Cichorium</taxon>
    </lineage>
</organism>
<accession>A0ACB9GXJ4</accession>
<protein>
    <submittedName>
        <fullName evidence="1">Uncharacterized protein</fullName>
    </submittedName>
</protein>
<keyword evidence="2" id="KW-1185">Reference proteome</keyword>
<evidence type="ECO:0000313" key="1">
    <source>
        <dbReference type="EMBL" id="KAI3787751.1"/>
    </source>
</evidence>
<reference evidence="2" key="1">
    <citation type="journal article" date="2022" name="Mol. Ecol. Resour.">
        <title>The genomes of chicory, endive, great burdock and yacon provide insights into Asteraceae palaeo-polyploidization history and plant inulin production.</title>
        <authorList>
            <person name="Fan W."/>
            <person name="Wang S."/>
            <person name="Wang H."/>
            <person name="Wang A."/>
            <person name="Jiang F."/>
            <person name="Liu H."/>
            <person name="Zhao H."/>
            <person name="Xu D."/>
            <person name="Zhang Y."/>
        </authorList>
    </citation>
    <scope>NUCLEOTIDE SEQUENCE [LARGE SCALE GENOMIC DNA]</scope>
    <source>
        <strain evidence="2">cv. Punajuju</strain>
    </source>
</reference>
<dbReference type="EMBL" id="CM042009">
    <property type="protein sequence ID" value="KAI3787751.1"/>
    <property type="molecule type" value="Genomic_DNA"/>
</dbReference>
<evidence type="ECO:0000313" key="2">
    <source>
        <dbReference type="Proteomes" id="UP001055811"/>
    </source>
</evidence>
<proteinExistence type="predicted"/>
<comment type="caution">
    <text evidence="1">The sequence shown here is derived from an EMBL/GenBank/DDBJ whole genome shotgun (WGS) entry which is preliminary data.</text>
</comment>
<reference evidence="1 2" key="2">
    <citation type="journal article" date="2022" name="Mol. Ecol. Resour.">
        <title>The genomes of chicory, endive, great burdock and yacon provide insights into Asteraceae paleo-polyploidization history and plant inulin production.</title>
        <authorList>
            <person name="Fan W."/>
            <person name="Wang S."/>
            <person name="Wang H."/>
            <person name="Wang A."/>
            <person name="Jiang F."/>
            <person name="Liu H."/>
            <person name="Zhao H."/>
            <person name="Xu D."/>
            <person name="Zhang Y."/>
        </authorList>
    </citation>
    <scope>NUCLEOTIDE SEQUENCE [LARGE SCALE GENOMIC DNA]</scope>
    <source>
        <strain evidence="2">cv. Punajuju</strain>
        <tissue evidence="1">Leaves</tissue>
    </source>
</reference>
<sequence length="87" mass="10322">MCTRAAAFTFARRAPQFKLLNSYGYVRASQPLHLRAARRNSTIEFLRLDRSTTRAVQEFNRITRQQMRQQILHELNRVENPLFDLIT</sequence>
<dbReference type="Proteomes" id="UP001055811">
    <property type="component" value="Linkage Group LG01"/>
</dbReference>
<name>A0ACB9GXJ4_CICIN</name>
<gene>
    <name evidence="1" type="ORF">L2E82_00140</name>
</gene>